<dbReference type="Gene3D" id="3.30.530.20">
    <property type="match status" value="1"/>
</dbReference>
<sequence>MTRQKSFKTLVRARMEKTGESYTTARRHVAEKQHSTSDSGVDVEPAVTDTDSGAPPGVRPQQFSDESVLAHTGRTWAEWFSELDAWGGTERRHSEIAGWIVEQHDVPGWWAQGITVAYEQARGMRAPGQRSDGYFTANASKTVSVPVERLFEAFSDDELRERWLLGATLEVRTVRAPKSFRARWGDGSTRLVAGFERKSEEKSQVSLAHEKLPDADAAGQMKSYWRERLAELKQLLEA</sequence>
<dbReference type="SUPFAM" id="SSF55961">
    <property type="entry name" value="Bet v1-like"/>
    <property type="match status" value="1"/>
</dbReference>
<dbReference type="Proteomes" id="UP000243528">
    <property type="component" value="Unassembled WGS sequence"/>
</dbReference>
<protein>
    <recommendedName>
        <fullName evidence="4">DUF4287 domain-containing protein</fullName>
    </recommendedName>
</protein>
<keyword evidence="3" id="KW-1185">Reference proteome</keyword>
<dbReference type="AlphaFoldDB" id="A0A2P8EBD0"/>
<evidence type="ECO:0008006" key="4">
    <source>
        <dbReference type="Google" id="ProtNLM"/>
    </source>
</evidence>
<reference evidence="2 3" key="1">
    <citation type="submission" date="2018-03" db="EMBL/GenBank/DDBJ databases">
        <title>Genomic Encyclopedia of Archaeal and Bacterial Type Strains, Phase II (KMG-II): from individual species to whole genera.</title>
        <authorList>
            <person name="Goeker M."/>
        </authorList>
    </citation>
    <scope>NUCLEOTIDE SEQUENCE [LARGE SCALE GENOMIC DNA]</scope>
    <source>
        <strain evidence="2 3">DSM 45211</strain>
    </source>
</reference>
<dbReference type="EMBL" id="PYGE01000002">
    <property type="protein sequence ID" value="PSL06785.1"/>
    <property type="molecule type" value="Genomic_DNA"/>
</dbReference>
<organism evidence="2 3">
    <name type="scientific">Haloactinopolyspora alba</name>
    <dbReference type="NCBI Taxonomy" id="648780"/>
    <lineage>
        <taxon>Bacteria</taxon>
        <taxon>Bacillati</taxon>
        <taxon>Actinomycetota</taxon>
        <taxon>Actinomycetes</taxon>
        <taxon>Jiangellales</taxon>
        <taxon>Jiangellaceae</taxon>
        <taxon>Haloactinopolyspora</taxon>
    </lineage>
</organism>
<comment type="caution">
    <text evidence="2">The sequence shown here is derived from an EMBL/GenBank/DDBJ whole genome shotgun (WGS) entry which is preliminary data.</text>
</comment>
<gene>
    <name evidence="2" type="ORF">CLV30_102173</name>
</gene>
<evidence type="ECO:0000313" key="2">
    <source>
        <dbReference type="EMBL" id="PSL06785.1"/>
    </source>
</evidence>
<evidence type="ECO:0000256" key="1">
    <source>
        <dbReference type="SAM" id="MobiDB-lite"/>
    </source>
</evidence>
<evidence type="ECO:0000313" key="3">
    <source>
        <dbReference type="Proteomes" id="UP000243528"/>
    </source>
</evidence>
<dbReference type="InterPro" id="IPR023393">
    <property type="entry name" value="START-like_dom_sf"/>
</dbReference>
<feature type="region of interest" description="Disordered" evidence="1">
    <location>
        <begin position="1"/>
        <end position="62"/>
    </location>
</feature>
<name>A0A2P8EBD0_9ACTN</name>
<accession>A0A2P8EBD0</accession>
<dbReference type="RefSeq" id="WP_165358440.1">
    <property type="nucleotide sequence ID" value="NZ_ML142898.1"/>
</dbReference>
<proteinExistence type="predicted"/>